<evidence type="ECO:0000256" key="5">
    <source>
        <dbReference type="ARBA" id="ARBA00022985"/>
    </source>
</evidence>
<evidence type="ECO:0000256" key="4">
    <source>
        <dbReference type="ARBA" id="ARBA00022692"/>
    </source>
</evidence>
<evidence type="ECO:0000256" key="1">
    <source>
        <dbReference type="ARBA" id="ARBA00022475"/>
    </source>
</evidence>
<reference evidence="10 11" key="1">
    <citation type="journal article" date="2016" name="Front. Microbiol.">
        <title>Genomic Insight into the Host-Endosymbiont Relationship of Endozoicomonas montiporae CL-33(T) with its Coral Host.</title>
        <authorList>
            <person name="Ding J.-Y."/>
            <person name="Shiu J.-H."/>
            <person name="Chen W.-M."/>
            <person name="Chiang Y.-R."/>
            <person name="Tang S.-L."/>
        </authorList>
    </citation>
    <scope>NUCLEOTIDE SEQUENCE [LARGE SCALE GENOMIC DNA]</scope>
    <source>
        <strain evidence="10 11">CL-33</strain>
    </source>
</reference>
<comment type="similarity">
    <text evidence="9">Belongs to the LpxL/LpxM/LpxP family.</text>
</comment>
<dbReference type="NCBIfam" id="TIGR02207">
    <property type="entry name" value="lipid_A_htrB"/>
    <property type="match status" value="1"/>
</dbReference>
<dbReference type="EC" id="2.3.1.241" evidence="9"/>
<evidence type="ECO:0000256" key="9">
    <source>
        <dbReference type="HAMAP-Rule" id="MF_01942"/>
    </source>
</evidence>
<keyword evidence="7 9" id="KW-0472">Membrane</keyword>
<organism evidence="10 11">
    <name type="scientific">Endozoicomonas montiporae CL-33</name>
    <dbReference type="NCBI Taxonomy" id="570277"/>
    <lineage>
        <taxon>Bacteria</taxon>
        <taxon>Pseudomonadati</taxon>
        <taxon>Pseudomonadota</taxon>
        <taxon>Gammaproteobacteria</taxon>
        <taxon>Oceanospirillales</taxon>
        <taxon>Endozoicomonadaceae</taxon>
        <taxon>Endozoicomonas</taxon>
    </lineage>
</organism>
<dbReference type="Pfam" id="PF03279">
    <property type="entry name" value="Lip_A_acyltrans"/>
    <property type="match status" value="1"/>
</dbReference>
<dbReference type="EMBL" id="CP013251">
    <property type="protein sequence ID" value="AMO57509.1"/>
    <property type="molecule type" value="Genomic_DNA"/>
</dbReference>
<evidence type="ECO:0000256" key="6">
    <source>
        <dbReference type="ARBA" id="ARBA00022989"/>
    </source>
</evidence>
<dbReference type="CDD" id="cd07984">
    <property type="entry name" value="LPLAT_LABLAT-like"/>
    <property type="match status" value="1"/>
</dbReference>
<dbReference type="UniPathway" id="UPA00360">
    <property type="reaction ID" value="UER00485"/>
</dbReference>
<feature type="transmembrane region" description="Helical" evidence="9">
    <location>
        <begin position="36"/>
        <end position="56"/>
    </location>
</feature>
<dbReference type="Proteomes" id="UP000071065">
    <property type="component" value="Chromosome"/>
</dbReference>
<dbReference type="PANTHER" id="PTHR30606:SF9">
    <property type="entry name" value="LIPID A BIOSYNTHESIS LAUROYLTRANSFERASE"/>
    <property type="match status" value="1"/>
</dbReference>
<dbReference type="InterPro" id="IPR004960">
    <property type="entry name" value="LipA_acyltrans"/>
</dbReference>
<evidence type="ECO:0000256" key="8">
    <source>
        <dbReference type="ARBA" id="ARBA00023315"/>
    </source>
</evidence>
<dbReference type="GO" id="GO:0009245">
    <property type="term" value="P:lipid A biosynthetic process"/>
    <property type="evidence" value="ECO:0007669"/>
    <property type="project" value="InterPro"/>
</dbReference>
<dbReference type="GO" id="GO:0005886">
    <property type="term" value="C:plasma membrane"/>
    <property type="evidence" value="ECO:0007669"/>
    <property type="project" value="UniProtKB-SubCell"/>
</dbReference>
<dbReference type="GO" id="GO:0008913">
    <property type="term" value="F:Kdo2-lipid IVA acyltransferase activity"/>
    <property type="evidence" value="ECO:0007669"/>
    <property type="project" value="UniProtKB-EC"/>
</dbReference>
<dbReference type="InterPro" id="IPR011920">
    <property type="entry name" value="Lipid_A_LpxL_LpxP"/>
</dbReference>
<dbReference type="OrthoDB" id="9803456at2"/>
<evidence type="ECO:0000256" key="3">
    <source>
        <dbReference type="ARBA" id="ARBA00022679"/>
    </source>
</evidence>
<evidence type="ECO:0000256" key="7">
    <source>
        <dbReference type="ARBA" id="ARBA00023136"/>
    </source>
</evidence>
<dbReference type="STRING" id="570277.EZMO1_3526"/>
<comment type="function">
    <text evidence="9">Catalyzes the transfer of an acyl chain from an acyl-[acyl-carrier-protein] (ACP) to a Kdo(2)-lipid IV(A) to form a Kdo(2)-(acyl)-lipid IV(A).</text>
</comment>
<comment type="pathway">
    <text evidence="9">Glycolipid biosynthesis; KDO(2)-lipid A biosynthesis; KDO(2)-lipid A from CMP-3-deoxy-D-manno-octulosonate and lipid IV(A): step 3/4.</text>
</comment>
<protein>
    <recommendedName>
        <fullName evidence="9">Lipid A biosynthesis acyltransferase</fullName>
        <ecNumber evidence="9">2.3.1.241</ecNumber>
    </recommendedName>
    <alternativeName>
        <fullName evidence="9">Kdo(2)-lipid IV(A) acyltransferase</fullName>
    </alternativeName>
</protein>
<dbReference type="GO" id="GO:0036104">
    <property type="term" value="P:Kdo2-lipid A biosynthetic process"/>
    <property type="evidence" value="ECO:0007669"/>
    <property type="project" value="UniProtKB-UniRule"/>
</dbReference>
<gene>
    <name evidence="9" type="primary">lpxL</name>
    <name evidence="10" type="ORF">EZMO1_3526</name>
</gene>
<keyword evidence="8 9" id="KW-0012">Acyltransferase</keyword>
<dbReference type="RefSeq" id="WP_082212134.1">
    <property type="nucleotide sequence ID" value="NZ_CP013251.1"/>
</dbReference>
<dbReference type="PIRSF" id="PIRSF026649">
    <property type="entry name" value="MsbB"/>
    <property type="match status" value="1"/>
</dbReference>
<proteinExistence type="inferred from homology"/>
<dbReference type="PATRIC" id="fig|570277.3.peg.3800"/>
<dbReference type="AlphaFoldDB" id="A0A142BFI3"/>
<evidence type="ECO:0000313" key="11">
    <source>
        <dbReference type="Proteomes" id="UP000071065"/>
    </source>
</evidence>
<dbReference type="UniPathway" id="UPA00030"/>
<keyword evidence="2 9" id="KW-0997">Cell inner membrane</keyword>
<dbReference type="HAMAP" id="MF_01942">
    <property type="entry name" value="Lipid_A_LpxL_LpxP"/>
    <property type="match status" value="1"/>
</dbReference>
<name>A0A142BFI3_9GAMM</name>
<keyword evidence="3 9" id="KW-0808">Transferase</keyword>
<dbReference type="PANTHER" id="PTHR30606">
    <property type="entry name" value="LIPID A BIOSYNTHESIS LAUROYL ACYLTRANSFERASE"/>
    <property type="match status" value="1"/>
</dbReference>
<comment type="pathway">
    <text evidence="9">Bacterial outer membrane biogenesis; lipopolysaccharide biosynthesis.</text>
</comment>
<dbReference type="KEGG" id="emp:EZMO1_3526"/>
<feature type="short sequence motif" description="HXXXXD motif" evidence="9">
    <location>
        <begin position="152"/>
        <end position="157"/>
    </location>
</feature>
<evidence type="ECO:0000313" key="10">
    <source>
        <dbReference type="EMBL" id="AMO57509.1"/>
    </source>
</evidence>
<evidence type="ECO:0000256" key="2">
    <source>
        <dbReference type="ARBA" id="ARBA00022519"/>
    </source>
</evidence>
<keyword evidence="5 9" id="KW-0448">Lipopolysaccharide biosynthesis</keyword>
<accession>A0A142BFI3</accession>
<dbReference type="GO" id="GO:0009103">
    <property type="term" value="P:lipopolysaccharide biosynthetic process"/>
    <property type="evidence" value="ECO:0007669"/>
    <property type="project" value="UniProtKB-UniRule"/>
</dbReference>
<keyword evidence="4 9" id="KW-0812">Transmembrane</keyword>
<keyword evidence="6 9" id="KW-1133">Transmembrane helix</keyword>
<sequence>MQKTSKTSRPSGKTISSLVSADTVKFELAFLHPKYWALWLLVGLLWITTQTLPYRWQLALGRRLGRLLMTVVPSRRKTAERNLELCFPDMPDDERRALLIKNFESTGIALFELAMAWWWSDKRLSKLLTFKGLEHIEQAQQEGRGVLLFSLHSLTLEIGVRLFGLKSDGLGVYRPHNNPVMEYLQVRGRSRSNKGMINKFKLKSAIRALRQGEIVWYTTDQDFGRDGAEFVPFFAVKEAATITGSSTMCRISKAKMMSFLATRNADDSGYTLEISEPLDDFPSGDDRADAIRCNKIIEQGILKAPEQYMWLHRRFKTRPNPDDPSLYGKQPEFADVSVIAEAS</sequence>
<comment type="catalytic activity">
    <reaction evidence="9">
        <text>an alpha-Kdo-(2-&gt;4)-alpha-Kdo-(2-&gt;6)-lipid IVA + a fatty acyl-[ACP] = an alpha-Kdo-(2-&gt;4)-alpha-Kdo-(2-&gt;6)-(acyl)-lipid IVA + holo-[ACP]</text>
        <dbReference type="Rhea" id="RHEA:69396"/>
        <dbReference type="Rhea" id="RHEA-COMP:9685"/>
        <dbReference type="Rhea" id="RHEA-COMP:14125"/>
        <dbReference type="ChEBI" id="CHEBI:64479"/>
        <dbReference type="ChEBI" id="CHEBI:138651"/>
        <dbReference type="ChEBI" id="CHEBI:176429"/>
        <dbReference type="ChEBI" id="CHEBI:176430"/>
        <dbReference type="EC" id="2.3.1.241"/>
    </reaction>
</comment>
<keyword evidence="1 9" id="KW-1003">Cell membrane</keyword>
<comment type="subcellular location">
    <subcellularLocation>
        <location evidence="9">Cell inner membrane</location>
        <topology evidence="9">Single-pass membrane protein</topology>
    </subcellularLocation>
</comment>